<comment type="caution">
    <text evidence="1">The sequence shown here is derived from an EMBL/GenBank/DDBJ whole genome shotgun (WGS) entry which is preliminary data.</text>
</comment>
<evidence type="ECO:0000313" key="1">
    <source>
        <dbReference type="EMBL" id="MBB5494841.1"/>
    </source>
</evidence>
<gene>
    <name evidence="1" type="ORF">HNR07_005978</name>
</gene>
<dbReference type="InterPro" id="IPR011009">
    <property type="entry name" value="Kinase-like_dom_sf"/>
</dbReference>
<protein>
    <recommendedName>
        <fullName evidence="3">Aminoglycoside phosphotransferase</fullName>
    </recommendedName>
</protein>
<reference evidence="1 2" key="1">
    <citation type="submission" date="2020-08" db="EMBL/GenBank/DDBJ databases">
        <title>Sequencing the genomes of 1000 actinobacteria strains.</title>
        <authorList>
            <person name="Klenk H.-P."/>
        </authorList>
    </citation>
    <scope>NUCLEOTIDE SEQUENCE [LARGE SCALE GENOMIC DNA]</scope>
    <source>
        <strain evidence="1 2">DSM 44598</strain>
    </source>
</reference>
<keyword evidence="2" id="KW-1185">Reference proteome</keyword>
<evidence type="ECO:0008006" key="3">
    <source>
        <dbReference type="Google" id="ProtNLM"/>
    </source>
</evidence>
<name>A0A840WPA6_9ACTN</name>
<accession>A0A840WPA6</accession>
<proteinExistence type="predicted"/>
<sequence length="281" mass="31041">MNRRPACWLPPETEDMDSELTELITPYTGRITDVSPVVEGSDYATTAVVTGQQGRVFLKAVPDRPGGVLAEVEREGQINPHLNGLAPPLLWQARGAGWFALGFEVIEGRAAEYAPGSPDLPRVVQAVDRIAALPLPEVARSWVETRWDRALPGDKVKVVRGSHLTHADLHPRNILIDRNDRMWVVDWAWPTVASALVTPTCLAVQLISSGHDPADVEKLLAASTLWEQLDLDAVAVFARADVRMNQHYAKIRPAQEWRTALADASQRWAEHWAAEPHTTDG</sequence>
<organism evidence="1 2">
    <name type="scientific">Nocardiopsis metallicus</name>
    <dbReference type="NCBI Taxonomy" id="179819"/>
    <lineage>
        <taxon>Bacteria</taxon>
        <taxon>Bacillati</taxon>
        <taxon>Actinomycetota</taxon>
        <taxon>Actinomycetes</taxon>
        <taxon>Streptosporangiales</taxon>
        <taxon>Nocardiopsidaceae</taxon>
        <taxon>Nocardiopsis</taxon>
    </lineage>
</organism>
<dbReference type="AlphaFoldDB" id="A0A840WPA6"/>
<dbReference type="SUPFAM" id="SSF56112">
    <property type="entry name" value="Protein kinase-like (PK-like)"/>
    <property type="match status" value="1"/>
</dbReference>
<evidence type="ECO:0000313" key="2">
    <source>
        <dbReference type="Proteomes" id="UP000579647"/>
    </source>
</evidence>
<dbReference type="RefSeq" id="WP_184368927.1">
    <property type="nucleotide sequence ID" value="NZ_BAAAKM010000104.1"/>
</dbReference>
<dbReference type="Proteomes" id="UP000579647">
    <property type="component" value="Unassembled WGS sequence"/>
</dbReference>
<dbReference type="Gene3D" id="1.10.510.10">
    <property type="entry name" value="Transferase(Phosphotransferase) domain 1"/>
    <property type="match status" value="1"/>
</dbReference>
<dbReference type="EMBL" id="JACHDO010000001">
    <property type="protein sequence ID" value="MBB5494841.1"/>
    <property type="molecule type" value="Genomic_DNA"/>
</dbReference>